<organism evidence="3 4">
    <name type="scientific">Ureibacillus chungkukjangi</name>
    <dbReference type="NCBI Taxonomy" id="1202712"/>
    <lineage>
        <taxon>Bacteria</taxon>
        <taxon>Bacillati</taxon>
        <taxon>Bacillota</taxon>
        <taxon>Bacilli</taxon>
        <taxon>Bacillales</taxon>
        <taxon>Caryophanaceae</taxon>
        <taxon>Ureibacillus</taxon>
    </lineage>
</organism>
<proteinExistence type="predicted"/>
<evidence type="ECO:0000313" key="4">
    <source>
        <dbReference type="Proteomes" id="UP000247416"/>
    </source>
</evidence>
<sequence>MTKKFFSTASILLLSLGLAACNSEEPTPLEEEVEAPTTDDPNTENDN</sequence>
<gene>
    <name evidence="3" type="ORF">BJ095_11281</name>
</gene>
<evidence type="ECO:0000256" key="2">
    <source>
        <dbReference type="SAM" id="SignalP"/>
    </source>
</evidence>
<name>A0A318TQP2_9BACL</name>
<reference evidence="3 4" key="1">
    <citation type="submission" date="2018-06" db="EMBL/GenBank/DDBJ databases">
        <title>Genomic Encyclopedia of Archaeal and Bacterial Type Strains, Phase II (KMG-II): from individual species to whole genera.</title>
        <authorList>
            <person name="Goeker M."/>
        </authorList>
    </citation>
    <scope>NUCLEOTIDE SEQUENCE [LARGE SCALE GENOMIC DNA]</scope>
    <source>
        <strain evidence="3 4">KACC 16626</strain>
    </source>
</reference>
<keyword evidence="2" id="KW-0732">Signal</keyword>
<dbReference type="AlphaFoldDB" id="A0A318TQP2"/>
<evidence type="ECO:0000256" key="1">
    <source>
        <dbReference type="SAM" id="MobiDB-lite"/>
    </source>
</evidence>
<accession>A0A318TQP2</accession>
<dbReference type="EMBL" id="QJTJ01000012">
    <property type="protein sequence ID" value="PYF06120.1"/>
    <property type="molecule type" value="Genomic_DNA"/>
</dbReference>
<protein>
    <submittedName>
        <fullName evidence="3">Uncharacterized protein</fullName>
    </submittedName>
</protein>
<comment type="caution">
    <text evidence="3">The sequence shown here is derived from an EMBL/GenBank/DDBJ whole genome shotgun (WGS) entry which is preliminary data.</text>
</comment>
<dbReference type="RefSeq" id="WP_193768049.1">
    <property type="nucleotide sequence ID" value="NZ_PYWJ01000004.1"/>
</dbReference>
<feature type="region of interest" description="Disordered" evidence="1">
    <location>
        <begin position="23"/>
        <end position="47"/>
    </location>
</feature>
<dbReference type="Proteomes" id="UP000247416">
    <property type="component" value="Unassembled WGS sequence"/>
</dbReference>
<dbReference type="PROSITE" id="PS51257">
    <property type="entry name" value="PROKAR_LIPOPROTEIN"/>
    <property type="match status" value="1"/>
</dbReference>
<evidence type="ECO:0000313" key="3">
    <source>
        <dbReference type="EMBL" id="PYF06120.1"/>
    </source>
</evidence>
<keyword evidence="4" id="KW-1185">Reference proteome</keyword>
<feature type="signal peptide" evidence="2">
    <location>
        <begin position="1"/>
        <end position="19"/>
    </location>
</feature>
<feature type="chain" id="PRO_5038333099" evidence="2">
    <location>
        <begin position="20"/>
        <end position="47"/>
    </location>
</feature>